<evidence type="ECO:0000313" key="3">
    <source>
        <dbReference type="Proteomes" id="UP000765509"/>
    </source>
</evidence>
<dbReference type="InterPro" id="IPR013103">
    <property type="entry name" value="RVT_2"/>
</dbReference>
<name>A0A9Q3E771_9BASI</name>
<dbReference type="OrthoDB" id="3064611at2759"/>
<sequence>MSLDTLLSSILMKLGKIPTNSITNKHQQKIDNTIIIADMSIPKNIKDEMRSPESSQWIQEDRSELHKFDKLNVWTAVDPLPNTKVLGAQWVFVLKHDSDGKIVKHKAIYFVKGYNQKPGKDFVYCYSLQASIVTLRLIVTLIVQQGLHMITFDVSGAYLHRPIEKEIYVKAPTEL</sequence>
<dbReference type="Proteomes" id="UP000765509">
    <property type="component" value="Unassembled WGS sequence"/>
</dbReference>
<feature type="domain" description="Reverse transcriptase Ty1/copia-type" evidence="1">
    <location>
        <begin position="72"/>
        <end position="173"/>
    </location>
</feature>
<reference evidence="2" key="1">
    <citation type="submission" date="2021-03" db="EMBL/GenBank/DDBJ databases">
        <title>Draft genome sequence of rust myrtle Austropuccinia psidii MF-1, a brazilian biotype.</title>
        <authorList>
            <person name="Quecine M.C."/>
            <person name="Pachon D.M.R."/>
            <person name="Bonatelli M.L."/>
            <person name="Correr F.H."/>
            <person name="Franceschini L.M."/>
            <person name="Leite T.F."/>
            <person name="Margarido G.R.A."/>
            <person name="Almeida C.A."/>
            <person name="Ferrarezi J.A."/>
            <person name="Labate C.A."/>
        </authorList>
    </citation>
    <scope>NUCLEOTIDE SEQUENCE</scope>
    <source>
        <strain evidence="2">MF-1</strain>
    </source>
</reference>
<dbReference type="EMBL" id="AVOT02025842">
    <property type="protein sequence ID" value="MBW0517320.1"/>
    <property type="molecule type" value="Genomic_DNA"/>
</dbReference>
<proteinExistence type="predicted"/>
<evidence type="ECO:0000259" key="1">
    <source>
        <dbReference type="Pfam" id="PF07727"/>
    </source>
</evidence>
<protein>
    <recommendedName>
        <fullName evidence="1">Reverse transcriptase Ty1/copia-type domain-containing protein</fullName>
    </recommendedName>
</protein>
<gene>
    <name evidence="2" type="ORF">O181_057035</name>
</gene>
<comment type="caution">
    <text evidence="2">The sequence shown here is derived from an EMBL/GenBank/DDBJ whole genome shotgun (WGS) entry which is preliminary data.</text>
</comment>
<organism evidence="2 3">
    <name type="scientific">Austropuccinia psidii MF-1</name>
    <dbReference type="NCBI Taxonomy" id="1389203"/>
    <lineage>
        <taxon>Eukaryota</taxon>
        <taxon>Fungi</taxon>
        <taxon>Dikarya</taxon>
        <taxon>Basidiomycota</taxon>
        <taxon>Pucciniomycotina</taxon>
        <taxon>Pucciniomycetes</taxon>
        <taxon>Pucciniales</taxon>
        <taxon>Sphaerophragmiaceae</taxon>
        <taxon>Austropuccinia</taxon>
    </lineage>
</organism>
<keyword evidence="3" id="KW-1185">Reference proteome</keyword>
<evidence type="ECO:0000313" key="2">
    <source>
        <dbReference type="EMBL" id="MBW0517320.1"/>
    </source>
</evidence>
<dbReference type="Pfam" id="PF07727">
    <property type="entry name" value="RVT_2"/>
    <property type="match status" value="1"/>
</dbReference>
<dbReference type="AlphaFoldDB" id="A0A9Q3E771"/>
<accession>A0A9Q3E771</accession>